<sequence>MSFVLAAVAVAATIYWVVRTISSPPASFDRSVPVVPIWVSWLPFLRHKVGLPPLGQDVIFARYIEPRLRCTGMVVLFFGGRWNLLCCHPAAIRQLFRGNGGDDDLFAKSGNHRKIPGAVISQLTGSNIISEHGEPYKRYRKLLGPPLRMEVDYISLNDSSQRLVKVLALRASDKPIGINAILQRFTMDIVCRNIFGVDLEFLKDPPPLLHSIHSRVKFHIFQPFALAFPKFDHPRWSYIFPGRTEARTAVEAMEAEVEKVLIAQGSDSRMGKIPCDMQAEFEEGCWTAQEVMDNTKILFIAGHENTQNALNSLLMVLATHPNLQRRLRAEVRSVFEGGAFDAPIVGKDHLERLPQLMAFIYETMRLYPPIPMLLNRRASSDTIIHLFNPEQNSSHAITVAAGTYVGWHAYGLHRSSRSSLWAPDPTSFRPERWGSTTREIEALARRAETSGEYIPFAAGVRLCAGRKLAMAEIVTALVHILHSFQLNMPPGPAPSLTPGGLLSVHNLYLILTCI</sequence>
<keyword evidence="1" id="KW-0349">Heme</keyword>
<protein>
    <submittedName>
        <fullName evidence="2">Cytochrome P450</fullName>
    </submittedName>
</protein>
<comment type="caution">
    <text evidence="2">The sequence shown here is derived from an EMBL/GenBank/DDBJ whole genome shotgun (WGS) entry which is preliminary data.</text>
</comment>
<dbReference type="GO" id="GO:0016705">
    <property type="term" value="F:oxidoreductase activity, acting on paired donors, with incorporation or reduction of molecular oxygen"/>
    <property type="evidence" value="ECO:0007669"/>
    <property type="project" value="InterPro"/>
</dbReference>
<evidence type="ECO:0000313" key="2">
    <source>
        <dbReference type="EMBL" id="KDN47173.1"/>
    </source>
</evidence>
<evidence type="ECO:0000256" key="1">
    <source>
        <dbReference type="PIRSR" id="PIRSR602401-1"/>
    </source>
</evidence>
<dbReference type="GeneID" id="25264293"/>
<dbReference type="OrthoDB" id="1470350at2759"/>
<dbReference type="STRING" id="1037660.A0A066W3P0"/>
<dbReference type="SUPFAM" id="SSF48264">
    <property type="entry name" value="Cytochrome P450"/>
    <property type="match status" value="1"/>
</dbReference>
<proteinExistence type="predicted"/>
<dbReference type="InterPro" id="IPR001128">
    <property type="entry name" value="Cyt_P450"/>
</dbReference>
<dbReference type="GO" id="GO:0005506">
    <property type="term" value="F:iron ion binding"/>
    <property type="evidence" value="ECO:0007669"/>
    <property type="project" value="InterPro"/>
</dbReference>
<gene>
    <name evidence="2" type="ORF">K437DRAFT_255968</name>
</gene>
<name>A0A066W3P0_TILAU</name>
<keyword evidence="3" id="KW-1185">Reference proteome</keyword>
<dbReference type="GO" id="GO:0004497">
    <property type="term" value="F:monooxygenase activity"/>
    <property type="evidence" value="ECO:0007669"/>
    <property type="project" value="InterPro"/>
</dbReference>
<dbReference type="GO" id="GO:0020037">
    <property type="term" value="F:heme binding"/>
    <property type="evidence" value="ECO:0007669"/>
    <property type="project" value="InterPro"/>
</dbReference>
<dbReference type="HOGENOM" id="CLU_031576_0_0_1"/>
<dbReference type="EMBL" id="JMSN01000031">
    <property type="protein sequence ID" value="KDN47173.1"/>
    <property type="molecule type" value="Genomic_DNA"/>
</dbReference>
<comment type="cofactor">
    <cofactor evidence="1">
        <name>heme</name>
        <dbReference type="ChEBI" id="CHEBI:30413"/>
    </cofactor>
</comment>
<dbReference type="OMA" id="FFGSRWN"/>
<dbReference type="AlphaFoldDB" id="A0A066W3P0"/>
<reference evidence="2 3" key="1">
    <citation type="submission" date="2014-05" db="EMBL/GenBank/DDBJ databases">
        <title>Draft genome sequence of a rare smut relative, Tilletiaria anomala UBC 951.</title>
        <authorList>
            <consortium name="DOE Joint Genome Institute"/>
            <person name="Toome M."/>
            <person name="Kuo A."/>
            <person name="Henrissat B."/>
            <person name="Lipzen A."/>
            <person name="Tritt A."/>
            <person name="Yoshinaga Y."/>
            <person name="Zane M."/>
            <person name="Barry K."/>
            <person name="Grigoriev I.V."/>
            <person name="Spatafora J.W."/>
            <person name="Aimea M.C."/>
        </authorList>
    </citation>
    <scope>NUCLEOTIDE SEQUENCE [LARGE SCALE GENOMIC DNA]</scope>
    <source>
        <strain evidence="2 3">UBC 951</strain>
    </source>
</reference>
<dbReference type="RefSeq" id="XP_013243794.1">
    <property type="nucleotide sequence ID" value="XM_013388340.1"/>
</dbReference>
<dbReference type="PANTHER" id="PTHR24305:SF223">
    <property type="entry name" value="CYTOCHROME P450-DIT2"/>
    <property type="match status" value="1"/>
</dbReference>
<keyword evidence="1" id="KW-0408">Iron</keyword>
<dbReference type="PANTHER" id="PTHR24305">
    <property type="entry name" value="CYTOCHROME P450"/>
    <property type="match status" value="1"/>
</dbReference>
<dbReference type="PRINTS" id="PR00385">
    <property type="entry name" value="P450"/>
</dbReference>
<dbReference type="Gene3D" id="1.10.630.10">
    <property type="entry name" value="Cytochrome P450"/>
    <property type="match status" value="1"/>
</dbReference>
<dbReference type="InterPro" id="IPR050121">
    <property type="entry name" value="Cytochrome_P450_monoxygenase"/>
</dbReference>
<dbReference type="InParanoid" id="A0A066W3P0"/>
<evidence type="ECO:0000313" key="3">
    <source>
        <dbReference type="Proteomes" id="UP000027361"/>
    </source>
</evidence>
<dbReference type="InterPro" id="IPR036396">
    <property type="entry name" value="Cyt_P450_sf"/>
</dbReference>
<dbReference type="InterPro" id="IPR002401">
    <property type="entry name" value="Cyt_P450_E_grp-I"/>
</dbReference>
<dbReference type="PRINTS" id="PR00463">
    <property type="entry name" value="EP450I"/>
</dbReference>
<organism evidence="2 3">
    <name type="scientific">Tilletiaria anomala (strain ATCC 24038 / CBS 436.72 / UBC 951)</name>
    <dbReference type="NCBI Taxonomy" id="1037660"/>
    <lineage>
        <taxon>Eukaryota</taxon>
        <taxon>Fungi</taxon>
        <taxon>Dikarya</taxon>
        <taxon>Basidiomycota</taxon>
        <taxon>Ustilaginomycotina</taxon>
        <taxon>Exobasidiomycetes</taxon>
        <taxon>Georgefischeriales</taxon>
        <taxon>Tilletiariaceae</taxon>
        <taxon>Tilletiaria</taxon>
    </lineage>
</organism>
<keyword evidence="1" id="KW-0479">Metal-binding</keyword>
<feature type="binding site" description="axial binding residue" evidence="1">
    <location>
        <position position="463"/>
    </location>
    <ligand>
        <name>heme</name>
        <dbReference type="ChEBI" id="CHEBI:30413"/>
    </ligand>
    <ligandPart>
        <name>Fe</name>
        <dbReference type="ChEBI" id="CHEBI:18248"/>
    </ligandPart>
</feature>
<dbReference type="Proteomes" id="UP000027361">
    <property type="component" value="Unassembled WGS sequence"/>
</dbReference>
<accession>A0A066W3P0</accession>
<dbReference type="Pfam" id="PF00067">
    <property type="entry name" value="p450"/>
    <property type="match status" value="1"/>
</dbReference>